<dbReference type="AlphaFoldDB" id="A0A9F7TKH8"/>
<dbReference type="InterPro" id="IPR029488">
    <property type="entry name" value="Hmw/CFAP97"/>
</dbReference>
<evidence type="ECO:0000256" key="2">
    <source>
        <dbReference type="SAM" id="MobiDB-lite"/>
    </source>
</evidence>
<proteinExistence type="inferred from homology"/>
<evidence type="ECO:0000256" key="1">
    <source>
        <dbReference type="ARBA" id="ARBA00008315"/>
    </source>
</evidence>
<dbReference type="RefSeq" id="XP_053536672.1">
    <property type="nucleotide sequence ID" value="XM_053680697.1"/>
</dbReference>
<gene>
    <name evidence="4" type="primary">cfap97d2</name>
</gene>
<dbReference type="OrthoDB" id="2163395at2759"/>
<evidence type="ECO:0000313" key="4">
    <source>
        <dbReference type="RefSeq" id="XP_053536672.1"/>
    </source>
</evidence>
<dbReference type="GeneID" id="124628279"/>
<dbReference type="InterPro" id="IPR038792">
    <property type="entry name" value="CFAP97D1/2"/>
</dbReference>
<sequence length="173" mass="20372">MQHKAHQPLLPCASKYLQYRWDKSGYEIHMKKLEKERLSKIQRENLMLLDKISHIKRNTGRTDCRNEYADKRLDSDKRQEALLEIAKDNKIMLRHLTQCAPYYSVQVWNEQWIKTLEIMKSVGRFPPLNHAQIVHPVAHDACLWTGGGNRSTQRKPPNHRENMQTPHRGGRGN</sequence>
<keyword evidence="3" id="KW-1185">Reference proteome</keyword>
<dbReference type="Pfam" id="PF13879">
    <property type="entry name" value="Hmw_CFAP97"/>
    <property type="match status" value="1"/>
</dbReference>
<name>A0A9F7TKH8_ICTPU</name>
<dbReference type="CTD" id="101929355"/>
<evidence type="ECO:0000313" key="3">
    <source>
        <dbReference type="Proteomes" id="UP000221080"/>
    </source>
</evidence>
<comment type="similarity">
    <text evidence="1">Belongs to the CFAP97 family.</text>
</comment>
<accession>A0A9F7TKH8</accession>
<dbReference type="Proteomes" id="UP000221080">
    <property type="component" value="Chromosome 6"/>
</dbReference>
<organism evidence="3 4">
    <name type="scientific">Ictalurus punctatus</name>
    <name type="common">Channel catfish</name>
    <name type="synonym">Silurus punctatus</name>
    <dbReference type="NCBI Taxonomy" id="7998"/>
    <lineage>
        <taxon>Eukaryota</taxon>
        <taxon>Metazoa</taxon>
        <taxon>Chordata</taxon>
        <taxon>Craniata</taxon>
        <taxon>Vertebrata</taxon>
        <taxon>Euteleostomi</taxon>
        <taxon>Actinopterygii</taxon>
        <taxon>Neopterygii</taxon>
        <taxon>Teleostei</taxon>
        <taxon>Ostariophysi</taxon>
        <taxon>Siluriformes</taxon>
        <taxon>Ictaluridae</taxon>
        <taxon>Ictalurus</taxon>
    </lineage>
</organism>
<feature type="region of interest" description="Disordered" evidence="2">
    <location>
        <begin position="145"/>
        <end position="173"/>
    </location>
</feature>
<reference evidence="3" key="1">
    <citation type="journal article" date="2016" name="Nat. Commun.">
        <title>The channel catfish genome sequence provides insights into the evolution of scale formation in teleosts.</title>
        <authorList>
            <person name="Liu Z."/>
            <person name="Liu S."/>
            <person name="Yao J."/>
            <person name="Bao L."/>
            <person name="Zhang J."/>
            <person name="Li Y."/>
            <person name="Jiang C."/>
            <person name="Sun L."/>
            <person name="Wang R."/>
            <person name="Zhang Y."/>
            <person name="Zhou T."/>
            <person name="Zeng Q."/>
            <person name="Fu Q."/>
            <person name="Gao S."/>
            <person name="Li N."/>
            <person name="Koren S."/>
            <person name="Jiang Y."/>
            <person name="Zimin A."/>
            <person name="Xu P."/>
            <person name="Phillippy A.M."/>
            <person name="Geng X."/>
            <person name="Song L."/>
            <person name="Sun F."/>
            <person name="Li C."/>
            <person name="Wang X."/>
            <person name="Chen A."/>
            <person name="Jin Y."/>
            <person name="Yuan Z."/>
            <person name="Yang Y."/>
            <person name="Tan S."/>
            <person name="Peatman E."/>
            <person name="Lu J."/>
            <person name="Qin Z."/>
            <person name="Dunham R."/>
            <person name="Li Z."/>
            <person name="Sonstegard T."/>
            <person name="Feng J."/>
            <person name="Danzmann R.G."/>
            <person name="Schroeder S."/>
            <person name="Scheffler B."/>
            <person name="Duke M.V."/>
            <person name="Ballard L."/>
            <person name="Kucuktas H."/>
            <person name="Kaltenboeck L."/>
            <person name="Liu H."/>
            <person name="Armbruster J."/>
            <person name="Xie Y."/>
            <person name="Kirby M.L."/>
            <person name="Tian Y."/>
            <person name="Flanagan M.E."/>
            <person name="Mu W."/>
            <person name="Waldbieser G.C."/>
        </authorList>
    </citation>
    <scope>NUCLEOTIDE SEQUENCE [LARGE SCALE GENOMIC DNA]</scope>
    <source>
        <strain evidence="3">SDA103</strain>
    </source>
</reference>
<dbReference type="KEGG" id="ipu:124628279"/>
<reference evidence="4" key="2">
    <citation type="submission" date="2025-08" db="UniProtKB">
        <authorList>
            <consortium name="RefSeq"/>
        </authorList>
    </citation>
    <scope>IDENTIFICATION</scope>
    <source>
        <tissue evidence="4">Blood</tissue>
    </source>
</reference>
<dbReference type="PANTHER" id="PTHR33768">
    <property type="entry name" value="MIP11318P"/>
    <property type="match status" value="1"/>
</dbReference>
<dbReference type="PANTHER" id="PTHR33768:SF7">
    <property type="entry name" value="CFAP97 DOMAIN CONTAINING 2"/>
    <property type="match status" value="1"/>
</dbReference>
<protein>
    <submittedName>
        <fullName evidence="4">Uncharacterized protein cfap97d2</fullName>
    </submittedName>
</protein>